<organism evidence="3 4">
    <name type="scientific">Sorangium cellulosum</name>
    <name type="common">Polyangium cellulosum</name>
    <dbReference type="NCBI Taxonomy" id="56"/>
    <lineage>
        <taxon>Bacteria</taxon>
        <taxon>Pseudomonadati</taxon>
        <taxon>Myxococcota</taxon>
        <taxon>Polyangia</taxon>
        <taxon>Polyangiales</taxon>
        <taxon>Polyangiaceae</taxon>
        <taxon>Sorangium</taxon>
    </lineage>
</organism>
<sequence>MRLGLSLSAVTAMCLALAACGDDGDDPQDATSGAGGDGGEGGIGGPTGEGGDGGEGGQGGAPGGGKADGVPCTEDEECSGGLCLTEEGFGWAGGYCSALCAADLAPCEDDSICLSAGEFSLCIRSCAEDADCDGTARTCEVVSEDGATACFGGCSADEQCETACDDDAGRCTAIGEVCNNAVDDDEDGLQDCEELDCSPQGACAEGIAAACADATDVSAGGTFSGSTEDGTNLFAALCSDAFGLSTFPAGVGANEKVFQFVAPSKGNFSAFATATAGDFDWYFRSGCDDASTLMGCLPVFAAGEAPVELPVEAGDTFFIFIDDKTGEGADYTLEIGFVPEVCGDGEPTGSEECDDGNDVDNDACTNTCTVNAEVLCTEVILPVEEPEVTGDTSEGTESFTGSCAGDGAELVYRYTPAADGPVTITATPATGTDIVLYARAECADAESELDCVDEPDPAAAESITVDGAAGEPIDIFVDSYSGDSAGAFTLSITEG</sequence>
<evidence type="ECO:0000256" key="2">
    <source>
        <dbReference type="SAM" id="SignalP"/>
    </source>
</evidence>
<keyword evidence="2" id="KW-0732">Signal</keyword>
<dbReference type="Proteomes" id="UP000238348">
    <property type="component" value="Chromosome"/>
</dbReference>
<evidence type="ECO:0000313" key="4">
    <source>
        <dbReference type="Proteomes" id="UP000238348"/>
    </source>
</evidence>
<dbReference type="AlphaFoldDB" id="A0A2L0FBZ1"/>
<evidence type="ECO:0008006" key="5">
    <source>
        <dbReference type="Google" id="ProtNLM"/>
    </source>
</evidence>
<name>A0A2L0FBZ1_SORCE</name>
<feature type="signal peptide" evidence="2">
    <location>
        <begin position="1"/>
        <end position="18"/>
    </location>
</feature>
<dbReference type="PROSITE" id="PS51257">
    <property type="entry name" value="PROKAR_LIPOPROTEIN"/>
    <property type="match status" value="1"/>
</dbReference>
<feature type="chain" id="PRO_5014662565" description="Secreted protein" evidence="2">
    <location>
        <begin position="19"/>
        <end position="495"/>
    </location>
</feature>
<feature type="compositionally biased region" description="Gly residues" evidence="1">
    <location>
        <begin position="33"/>
        <end position="67"/>
    </location>
</feature>
<dbReference type="EMBL" id="CP012673">
    <property type="protein sequence ID" value="AUX49110.1"/>
    <property type="molecule type" value="Genomic_DNA"/>
</dbReference>
<accession>A0A2L0FBZ1</accession>
<gene>
    <name evidence="3" type="ORF">SOCE26_106550</name>
</gene>
<reference evidence="3 4" key="1">
    <citation type="submission" date="2015-09" db="EMBL/GenBank/DDBJ databases">
        <title>Sorangium comparison.</title>
        <authorList>
            <person name="Zaburannyi N."/>
            <person name="Bunk B."/>
            <person name="Overmann J."/>
            <person name="Mueller R."/>
        </authorList>
    </citation>
    <scope>NUCLEOTIDE SEQUENCE [LARGE SCALE GENOMIC DNA]</scope>
    <source>
        <strain evidence="3 4">So ce26</strain>
    </source>
</reference>
<proteinExistence type="predicted"/>
<protein>
    <recommendedName>
        <fullName evidence="5">Secreted protein</fullName>
    </recommendedName>
</protein>
<feature type="region of interest" description="Disordered" evidence="1">
    <location>
        <begin position="26"/>
        <end position="68"/>
    </location>
</feature>
<evidence type="ECO:0000256" key="1">
    <source>
        <dbReference type="SAM" id="MobiDB-lite"/>
    </source>
</evidence>
<evidence type="ECO:0000313" key="3">
    <source>
        <dbReference type="EMBL" id="AUX49110.1"/>
    </source>
</evidence>